<dbReference type="RefSeq" id="WP_396675709.1">
    <property type="nucleotide sequence ID" value="NZ_JBIRPU010000001.1"/>
</dbReference>
<comment type="caution">
    <text evidence="1">The sequence shown here is derived from an EMBL/GenBank/DDBJ whole genome shotgun (WGS) entry which is preliminary data.</text>
</comment>
<dbReference type="Proteomes" id="UP001611075">
    <property type="component" value="Unassembled WGS sequence"/>
</dbReference>
<sequence>MAEAGPRKPKCGELLHVTRAASVQFVRPIVFRVIRVHDDWHTHHGWLWLDGYEIDAKAVAVARRSIYVQTAGLRWLTTTRLGVIPGA</sequence>
<proteinExistence type="predicted"/>
<accession>A0ABW7SG28</accession>
<keyword evidence="2" id="KW-1185">Reference proteome</keyword>
<name>A0ABW7SG28_9ACTN</name>
<dbReference type="EMBL" id="JBIRPU010000001">
    <property type="protein sequence ID" value="MFI0791167.1"/>
    <property type="molecule type" value="Genomic_DNA"/>
</dbReference>
<evidence type="ECO:0000313" key="1">
    <source>
        <dbReference type="EMBL" id="MFI0791167.1"/>
    </source>
</evidence>
<reference evidence="1 2" key="1">
    <citation type="submission" date="2024-10" db="EMBL/GenBank/DDBJ databases">
        <title>The Natural Products Discovery Center: Release of the First 8490 Sequenced Strains for Exploring Actinobacteria Biosynthetic Diversity.</title>
        <authorList>
            <person name="Kalkreuter E."/>
            <person name="Kautsar S.A."/>
            <person name="Yang D."/>
            <person name="Bader C.D."/>
            <person name="Teijaro C.N."/>
            <person name="Fluegel L."/>
            <person name="Davis C.M."/>
            <person name="Simpson J.R."/>
            <person name="Lauterbach L."/>
            <person name="Steele A.D."/>
            <person name="Gui C."/>
            <person name="Meng S."/>
            <person name="Li G."/>
            <person name="Viehrig K."/>
            <person name="Ye F."/>
            <person name="Su P."/>
            <person name="Kiefer A.F."/>
            <person name="Nichols A."/>
            <person name="Cepeda A.J."/>
            <person name="Yan W."/>
            <person name="Fan B."/>
            <person name="Jiang Y."/>
            <person name="Adhikari A."/>
            <person name="Zheng C.-J."/>
            <person name="Schuster L."/>
            <person name="Cowan T.M."/>
            <person name="Smanski M.J."/>
            <person name="Chevrette M.G."/>
            <person name="De Carvalho L.P.S."/>
            <person name="Shen B."/>
        </authorList>
    </citation>
    <scope>NUCLEOTIDE SEQUENCE [LARGE SCALE GENOMIC DNA]</scope>
    <source>
        <strain evidence="1 2">NPDC021253</strain>
    </source>
</reference>
<gene>
    <name evidence="1" type="ORF">ACH4OY_00460</name>
</gene>
<evidence type="ECO:0000313" key="2">
    <source>
        <dbReference type="Proteomes" id="UP001611075"/>
    </source>
</evidence>
<evidence type="ECO:0008006" key="3">
    <source>
        <dbReference type="Google" id="ProtNLM"/>
    </source>
</evidence>
<protein>
    <recommendedName>
        <fullName evidence="3">Thioesterase domain-containing protein</fullName>
    </recommendedName>
</protein>
<organism evidence="1 2">
    <name type="scientific">Micromonospora rubida</name>
    <dbReference type="NCBI Taxonomy" id="2697657"/>
    <lineage>
        <taxon>Bacteria</taxon>
        <taxon>Bacillati</taxon>
        <taxon>Actinomycetota</taxon>
        <taxon>Actinomycetes</taxon>
        <taxon>Micromonosporales</taxon>
        <taxon>Micromonosporaceae</taxon>
        <taxon>Micromonospora</taxon>
    </lineage>
</organism>